<sequence>MTFRKLKHLIHSPFHRMQAERLGSEIARHAGSSSSLLDVGCGDMVITRYINDISPGKKVMGVDVVDYRQTNMPFLLYDGNSLPFADESFDTVYAIFVLHHCTDEVQVLKEMLRVSKVNVIIIEDIFDSVLGKYITYLNDWVGNRMESADIPIPFHFHSDAQWKDIFDLLRSRVDYEKRVYQLPFPVNFTRQKLYVVSKSKARFTVNNVHIADEII</sequence>
<organism evidence="2 3">
    <name type="scientific">Candidatus Chisholmbacteria bacterium RIFCSPHIGHO2_01_FULL_52_32</name>
    <dbReference type="NCBI Taxonomy" id="1797591"/>
    <lineage>
        <taxon>Bacteria</taxon>
        <taxon>Candidatus Chisholmiibacteriota</taxon>
    </lineage>
</organism>
<dbReference type="GO" id="GO:0008757">
    <property type="term" value="F:S-adenosylmethionine-dependent methyltransferase activity"/>
    <property type="evidence" value="ECO:0007669"/>
    <property type="project" value="InterPro"/>
</dbReference>
<proteinExistence type="predicted"/>
<dbReference type="CDD" id="cd02440">
    <property type="entry name" value="AdoMet_MTases"/>
    <property type="match status" value="1"/>
</dbReference>
<evidence type="ECO:0000313" key="3">
    <source>
        <dbReference type="Proteomes" id="UP000179233"/>
    </source>
</evidence>
<dbReference type="Gene3D" id="3.40.50.150">
    <property type="entry name" value="Vaccinia Virus protein VP39"/>
    <property type="match status" value="1"/>
</dbReference>
<dbReference type="PANTHER" id="PTHR43591">
    <property type="entry name" value="METHYLTRANSFERASE"/>
    <property type="match status" value="1"/>
</dbReference>
<dbReference type="Proteomes" id="UP000179233">
    <property type="component" value="Unassembled WGS sequence"/>
</dbReference>
<name>A0A1G1VTF4_9BACT</name>
<dbReference type="EMBL" id="MHCJ01000003">
    <property type="protein sequence ID" value="OGY18679.1"/>
    <property type="molecule type" value="Genomic_DNA"/>
</dbReference>
<comment type="caution">
    <text evidence="2">The sequence shown here is derived from an EMBL/GenBank/DDBJ whole genome shotgun (WGS) entry which is preliminary data.</text>
</comment>
<dbReference type="InterPro" id="IPR029063">
    <property type="entry name" value="SAM-dependent_MTases_sf"/>
</dbReference>
<reference evidence="2 3" key="1">
    <citation type="journal article" date="2016" name="Nat. Commun.">
        <title>Thousands of microbial genomes shed light on interconnected biogeochemical processes in an aquifer system.</title>
        <authorList>
            <person name="Anantharaman K."/>
            <person name="Brown C.T."/>
            <person name="Hug L.A."/>
            <person name="Sharon I."/>
            <person name="Castelle C.J."/>
            <person name="Probst A.J."/>
            <person name="Thomas B.C."/>
            <person name="Singh A."/>
            <person name="Wilkins M.J."/>
            <person name="Karaoz U."/>
            <person name="Brodie E.L."/>
            <person name="Williams K.H."/>
            <person name="Hubbard S.S."/>
            <person name="Banfield J.F."/>
        </authorList>
    </citation>
    <scope>NUCLEOTIDE SEQUENCE [LARGE SCALE GENOMIC DNA]</scope>
</reference>
<dbReference type="InterPro" id="IPR013216">
    <property type="entry name" value="Methyltransf_11"/>
</dbReference>
<evidence type="ECO:0000259" key="1">
    <source>
        <dbReference type="Pfam" id="PF08241"/>
    </source>
</evidence>
<dbReference type="SUPFAM" id="SSF53335">
    <property type="entry name" value="S-adenosyl-L-methionine-dependent methyltransferases"/>
    <property type="match status" value="1"/>
</dbReference>
<evidence type="ECO:0000313" key="2">
    <source>
        <dbReference type="EMBL" id="OGY18679.1"/>
    </source>
</evidence>
<dbReference type="AlphaFoldDB" id="A0A1G1VTF4"/>
<protein>
    <recommendedName>
        <fullName evidence="1">Methyltransferase type 11 domain-containing protein</fullName>
    </recommendedName>
</protein>
<dbReference type="Pfam" id="PF08241">
    <property type="entry name" value="Methyltransf_11"/>
    <property type="match status" value="1"/>
</dbReference>
<feature type="domain" description="Methyltransferase type 11" evidence="1">
    <location>
        <begin position="37"/>
        <end position="118"/>
    </location>
</feature>
<gene>
    <name evidence="2" type="ORF">A2786_04245</name>
</gene>
<accession>A0A1G1VTF4</accession>